<evidence type="ECO:0000313" key="5">
    <source>
        <dbReference type="Proteomes" id="UP000064967"/>
    </source>
</evidence>
<evidence type="ECO:0000256" key="2">
    <source>
        <dbReference type="SAM" id="MobiDB-lite"/>
    </source>
</evidence>
<sequence>MKRLAALCLVASALVGVACADNVDLGQQTNGPDAAPPTFTPTDGGDADPDTGLAQEELLMCIGTVCPEPYTTCTDTPFPKCGVNLMNDPANCGSCGHSCVGFGDLNMDGLCLNGECVFSCANRNVIPKVNFKDCNKLLDDGCEVESNSDVENCGVCGHACAAAEHCIEGKCGCLNGYTDCNATCVNLKTDDYNCGACGNACNPFPADACVPKPANTAYGCRLGECEKLRCDYDHDDCNGDLVAKGCASDGCETDIKHDPNNCGSCGNKCAPGQECRDDGLGPRCQEPCAKLGLAECPQGCADLLSDVGNCGACMNSCPNPGANQVRTCSKGLCGFECVEGFADCNNDPLDGCEVNLRIHPSHCGACGTQCDVGAGQPCIEGKCLTTECDAGTVTK</sequence>
<keyword evidence="1 3" id="KW-0732">Signal</keyword>
<protein>
    <submittedName>
        <fullName evidence="4">Tryptophan synthase alpha chain</fullName>
    </submittedName>
</protein>
<dbReference type="STRING" id="1391654.AKJ09_03099"/>
<dbReference type="PROSITE" id="PS51257">
    <property type="entry name" value="PROKAR_LIPOPROTEIN"/>
    <property type="match status" value="1"/>
</dbReference>
<dbReference type="AlphaFoldDB" id="A0A0K1PSB8"/>
<feature type="region of interest" description="Disordered" evidence="2">
    <location>
        <begin position="28"/>
        <end position="47"/>
    </location>
</feature>
<evidence type="ECO:0000256" key="1">
    <source>
        <dbReference type="ARBA" id="ARBA00022729"/>
    </source>
</evidence>
<evidence type="ECO:0000313" key="4">
    <source>
        <dbReference type="EMBL" id="AKU96435.1"/>
    </source>
</evidence>
<dbReference type="InterPro" id="IPR006969">
    <property type="entry name" value="Stig-like"/>
</dbReference>
<name>A0A0K1PSB8_9BACT</name>
<proteinExistence type="predicted"/>
<dbReference type="KEGG" id="llu:AKJ09_03099"/>
<dbReference type="PANTHER" id="PTHR33227">
    <property type="entry name" value="STIGMA-SPECIFIC STIG1-LIKE PROTEIN 3"/>
    <property type="match status" value="1"/>
</dbReference>
<feature type="signal peptide" evidence="3">
    <location>
        <begin position="1"/>
        <end position="20"/>
    </location>
</feature>
<keyword evidence="5" id="KW-1185">Reference proteome</keyword>
<reference evidence="4 5" key="1">
    <citation type="submission" date="2015-08" db="EMBL/GenBank/DDBJ databases">
        <authorList>
            <person name="Babu N.S."/>
            <person name="Beckwith C.J."/>
            <person name="Beseler K.G."/>
            <person name="Brison A."/>
            <person name="Carone J.V."/>
            <person name="Caskin T.P."/>
            <person name="Diamond M."/>
            <person name="Durham M.E."/>
            <person name="Foxe J.M."/>
            <person name="Go M."/>
            <person name="Henderson B.A."/>
            <person name="Jones I.B."/>
            <person name="McGettigan J.A."/>
            <person name="Micheletti S.J."/>
            <person name="Nasrallah M.E."/>
            <person name="Ortiz D."/>
            <person name="Piller C.R."/>
            <person name="Privatt S.R."/>
            <person name="Schneider S.L."/>
            <person name="Sharp S."/>
            <person name="Smith T.C."/>
            <person name="Stanton J.D."/>
            <person name="Ullery H.E."/>
            <person name="Wilson R.J."/>
            <person name="Serrano M.G."/>
            <person name="Buck G."/>
            <person name="Lee V."/>
            <person name="Wang Y."/>
            <person name="Carvalho R."/>
            <person name="Voegtly L."/>
            <person name="Shi R."/>
            <person name="Duckworth R."/>
            <person name="Johnson A."/>
            <person name="Loviza R."/>
            <person name="Walstead R."/>
            <person name="Shah Z."/>
            <person name="Kiflezghi M."/>
            <person name="Wade K."/>
            <person name="Ball S.L."/>
            <person name="Bradley K.W."/>
            <person name="Asai D.J."/>
            <person name="Bowman C.A."/>
            <person name="Russell D.A."/>
            <person name="Pope W.H."/>
            <person name="Jacobs-Sera D."/>
            <person name="Hendrix R.W."/>
            <person name="Hatfull G.F."/>
        </authorList>
    </citation>
    <scope>NUCLEOTIDE SEQUENCE [LARGE SCALE GENOMIC DNA]</scope>
    <source>
        <strain evidence="4 5">DSM 27648</strain>
    </source>
</reference>
<feature type="chain" id="PRO_5005466170" evidence="3">
    <location>
        <begin position="21"/>
        <end position="395"/>
    </location>
</feature>
<dbReference type="EMBL" id="CP012333">
    <property type="protein sequence ID" value="AKU96435.1"/>
    <property type="molecule type" value="Genomic_DNA"/>
</dbReference>
<organism evidence="4 5">
    <name type="scientific">Labilithrix luteola</name>
    <dbReference type="NCBI Taxonomy" id="1391654"/>
    <lineage>
        <taxon>Bacteria</taxon>
        <taxon>Pseudomonadati</taxon>
        <taxon>Myxococcota</taxon>
        <taxon>Polyangia</taxon>
        <taxon>Polyangiales</taxon>
        <taxon>Labilitrichaceae</taxon>
        <taxon>Labilithrix</taxon>
    </lineage>
</organism>
<accession>A0A0K1PSB8</accession>
<dbReference type="RefSeq" id="WP_146647727.1">
    <property type="nucleotide sequence ID" value="NZ_CP012333.1"/>
</dbReference>
<evidence type="ECO:0000256" key="3">
    <source>
        <dbReference type="SAM" id="SignalP"/>
    </source>
</evidence>
<dbReference type="OrthoDB" id="5492401at2"/>
<gene>
    <name evidence="4" type="ORF">AKJ09_03099</name>
</gene>
<dbReference type="Proteomes" id="UP000064967">
    <property type="component" value="Chromosome"/>
</dbReference>
<dbReference type="PANTHER" id="PTHR33227:SF48">
    <property type="entry name" value="STIGMA-SPECIFIC STIG1-LIKE PROTEIN 4"/>
    <property type="match status" value="1"/>
</dbReference>